<organism evidence="2">
    <name type="scientific">mine drainage metagenome</name>
    <dbReference type="NCBI Taxonomy" id="410659"/>
    <lineage>
        <taxon>unclassified sequences</taxon>
        <taxon>metagenomes</taxon>
        <taxon>ecological metagenomes</taxon>
    </lineage>
</organism>
<gene>
    <name evidence="2" type="primary">acpP_11</name>
    <name evidence="2" type="ORF">GALL_134180</name>
</gene>
<dbReference type="Gene3D" id="1.10.1200.10">
    <property type="entry name" value="ACP-like"/>
    <property type="match status" value="1"/>
</dbReference>
<name>A0A1J5SS82_9ZZZZ</name>
<feature type="domain" description="Carrier" evidence="1">
    <location>
        <begin position="9"/>
        <end position="85"/>
    </location>
</feature>
<proteinExistence type="predicted"/>
<sequence length="87" mass="9557">MTTPALSLDDVSQALAKMIADKMDIDVSSIHADSNLQELGLDSLDTFDIIFNAEDHFKIKVPNDQINISTLHDVAALVHKLILAQNQ</sequence>
<evidence type="ECO:0000313" key="2">
    <source>
        <dbReference type="EMBL" id="OIR04484.1"/>
    </source>
</evidence>
<reference evidence="2" key="1">
    <citation type="submission" date="2016-10" db="EMBL/GenBank/DDBJ databases">
        <title>Sequence of Gallionella enrichment culture.</title>
        <authorList>
            <person name="Poehlein A."/>
            <person name="Muehling M."/>
            <person name="Daniel R."/>
        </authorList>
    </citation>
    <scope>NUCLEOTIDE SEQUENCE</scope>
</reference>
<dbReference type="SUPFAM" id="SSF47336">
    <property type="entry name" value="ACP-like"/>
    <property type="match status" value="1"/>
</dbReference>
<accession>A0A1J5SS82</accession>
<dbReference type="PROSITE" id="PS50075">
    <property type="entry name" value="CARRIER"/>
    <property type="match status" value="1"/>
</dbReference>
<protein>
    <submittedName>
        <fullName evidence="2">Acyl carrier protein</fullName>
    </submittedName>
</protein>
<dbReference type="EMBL" id="MLJW01000057">
    <property type="protein sequence ID" value="OIR04484.1"/>
    <property type="molecule type" value="Genomic_DNA"/>
</dbReference>
<dbReference type="Pfam" id="PF00550">
    <property type="entry name" value="PP-binding"/>
    <property type="match status" value="1"/>
</dbReference>
<comment type="caution">
    <text evidence="2">The sequence shown here is derived from an EMBL/GenBank/DDBJ whole genome shotgun (WGS) entry which is preliminary data.</text>
</comment>
<dbReference type="AlphaFoldDB" id="A0A1J5SS82"/>
<dbReference type="InterPro" id="IPR009081">
    <property type="entry name" value="PP-bd_ACP"/>
</dbReference>
<evidence type="ECO:0000259" key="1">
    <source>
        <dbReference type="PROSITE" id="PS50075"/>
    </source>
</evidence>
<dbReference type="InterPro" id="IPR036736">
    <property type="entry name" value="ACP-like_sf"/>
</dbReference>